<dbReference type="HOGENOM" id="CLU_026481_1_1_2"/>
<feature type="binding site" evidence="2">
    <location>
        <position position="279"/>
    </location>
    <ligand>
        <name>Zn(2+)</name>
        <dbReference type="ChEBI" id="CHEBI:29105"/>
        <label>2</label>
    </ligand>
</feature>
<feature type="domain" description="tRNA(Ile)-lysidine/2-thiocytidine synthase N-terminal" evidence="3">
    <location>
        <begin position="47"/>
        <end position="179"/>
    </location>
</feature>
<dbReference type="Pfam" id="PF01171">
    <property type="entry name" value="ATP_bind_3"/>
    <property type="match status" value="1"/>
</dbReference>
<keyword evidence="1" id="KW-0808">Transferase</keyword>
<feature type="binding site" evidence="2">
    <location>
        <position position="291"/>
    </location>
    <ligand>
        <name>Zn(2+)</name>
        <dbReference type="ChEBI" id="CHEBI:29105"/>
        <label>2</label>
    </ligand>
</feature>
<feature type="binding site" evidence="2">
    <location>
        <position position="276"/>
    </location>
    <ligand>
        <name>Zn(2+)</name>
        <dbReference type="ChEBI" id="CHEBI:29105"/>
        <label>2</label>
    </ligand>
</feature>
<dbReference type="Proteomes" id="UP000243774">
    <property type="component" value="Unassembled WGS sequence"/>
</dbReference>
<dbReference type="InterPro" id="IPR014729">
    <property type="entry name" value="Rossmann-like_a/b/a_fold"/>
</dbReference>
<feature type="binding site" evidence="2">
    <location>
        <position position="288"/>
    </location>
    <ligand>
        <name>Zn(2+)</name>
        <dbReference type="ChEBI" id="CHEBI:29105"/>
        <label>2</label>
    </ligand>
</feature>
<gene>
    <name evidence="4" type="ORF">CSMARM5_0017</name>
</gene>
<dbReference type="SUPFAM" id="SSF52402">
    <property type="entry name" value="Adenine nucleotide alpha hydrolases-like"/>
    <property type="match status" value="1"/>
</dbReference>
<dbReference type="GO" id="GO:0002144">
    <property type="term" value="C:cytosolic tRNA wobble base thiouridylase complex"/>
    <property type="evidence" value="ECO:0007669"/>
    <property type="project" value="TreeGrafter"/>
</dbReference>
<feature type="binding site" evidence="2">
    <location>
        <position position="6"/>
    </location>
    <ligand>
        <name>Zn(2+)</name>
        <dbReference type="ChEBI" id="CHEBI:29105"/>
        <label>1</label>
    </ligand>
</feature>
<dbReference type="InterPro" id="IPR000541">
    <property type="entry name" value="Ncs6/Tuc1/Ctu1"/>
</dbReference>
<keyword evidence="2" id="KW-0479">Metal-binding</keyword>
<dbReference type="PANTHER" id="PTHR11807">
    <property type="entry name" value="ATPASES OF THE PP SUPERFAMILY-RELATED"/>
    <property type="match status" value="1"/>
</dbReference>
<dbReference type="InterPro" id="IPR035107">
    <property type="entry name" value="tRNA_thiolation_TtcA_Ctu1"/>
</dbReference>
<evidence type="ECO:0000313" key="4">
    <source>
        <dbReference type="EMBL" id="EGD71912.1"/>
    </source>
</evidence>
<dbReference type="GO" id="GO:0016740">
    <property type="term" value="F:transferase activity"/>
    <property type="evidence" value="ECO:0007669"/>
    <property type="project" value="UniProtKB-KW"/>
</dbReference>
<name>F2UU43_PARA5</name>
<dbReference type="PIRSF" id="PIRSF004976">
    <property type="entry name" value="ATPase_YdaO"/>
    <property type="match status" value="1"/>
</dbReference>
<evidence type="ECO:0000256" key="1">
    <source>
        <dbReference type="ARBA" id="ARBA00022679"/>
    </source>
</evidence>
<dbReference type="InterPro" id="IPR011063">
    <property type="entry name" value="TilS/TtcA_N"/>
</dbReference>
<feature type="binding site" evidence="2">
    <location>
        <position position="3"/>
    </location>
    <ligand>
        <name>Zn(2+)</name>
        <dbReference type="ChEBI" id="CHEBI:29105"/>
        <label>1</label>
    </ligand>
</feature>
<evidence type="ECO:0000259" key="3">
    <source>
        <dbReference type="Pfam" id="PF01171"/>
    </source>
</evidence>
<protein>
    <submittedName>
        <fullName evidence="4">PP-loop domain protein</fullName>
    </submittedName>
</protein>
<sequence length="301" mass="34109">MECEICGNDAIISTNNGTLCTEHFKKRFEDITLNTIKKYKLIKKGEKVAVANSGGKDSLSLLYILAKYFKKNNEIVSITIDEGIKGYRDKTIEIMKRYCDEYGIKYKIYSYKDLTGKTMDYIASLKKGIPCAACGVLRRYLINYAAKDNKADKLATAHNLDDEAENVIMNLVQNDVEKMTRLGAYSGVVKEEEFIPRIKPFIFLGEKETMLYSMLNGIDAIHTPCPYAGYGFRGLVSRSIKEFETKYSGSKRNVVNTMLNVKESRKNLKVKNVNKCIQCGFPSVKEICEACKIKISLQKAY</sequence>
<dbReference type="GO" id="GO:0046872">
    <property type="term" value="F:metal ion binding"/>
    <property type="evidence" value="ECO:0007669"/>
    <property type="project" value="UniProtKB-KW"/>
</dbReference>
<keyword evidence="2" id="KW-0862">Zinc</keyword>
<accession>F2UU43</accession>
<evidence type="ECO:0000256" key="2">
    <source>
        <dbReference type="PIRSR" id="PIRSR004976-50"/>
    </source>
</evidence>
<dbReference type="EMBL" id="GL876963">
    <property type="protein sequence ID" value="EGD71912.1"/>
    <property type="molecule type" value="Genomic_DNA"/>
</dbReference>
<evidence type="ECO:0000313" key="5">
    <source>
        <dbReference type="Proteomes" id="UP000243774"/>
    </source>
</evidence>
<proteinExistence type="predicted"/>
<feature type="binding site" evidence="2">
    <location>
        <position position="20"/>
    </location>
    <ligand>
        <name>Zn(2+)</name>
        <dbReference type="ChEBI" id="CHEBI:29105"/>
        <label>1</label>
    </ligand>
</feature>
<dbReference type="PATRIC" id="fig|994838.4.peg.64"/>
<dbReference type="GO" id="GO:0002143">
    <property type="term" value="P:tRNA wobble position uridine thiolation"/>
    <property type="evidence" value="ECO:0007669"/>
    <property type="project" value="TreeGrafter"/>
</dbReference>
<dbReference type="PANTHER" id="PTHR11807:SF12">
    <property type="entry name" value="CYTOPLASMIC TRNA 2-THIOLATION PROTEIN 1"/>
    <property type="match status" value="1"/>
</dbReference>
<feature type="binding site" evidence="2">
    <location>
        <position position="23"/>
    </location>
    <ligand>
        <name>Zn(2+)</name>
        <dbReference type="ChEBI" id="CHEBI:29105"/>
        <label>1</label>
    </ligand>
</feature>
<dbReference type="GO" id="GO:0000049">
    <property type="term" value="F:tRNA binding"/>
    <property type="evidence" value="ECO:0007669"/>
    <property type="project" value="InterPro"/>
</dbReference>
<reference evidence="4 5" key="1">
    <citation type="submission" date="2011-03" db="EMBL/GenBank/DDBJ databases">
        <title>A unique three-unit tRNA splicing endonuclease found in ultrasmall Archaea possesses broad substrate specificity.</title>
        <authorList>
            <person name="Fujishima K."/>
            <person name="Sugahara J."/>
            <person name="Miller C.S."/>
            <person name="Baker B.J."/>
            <person name="Di Giulio M."/>
            <person name="Tomita M."/>
            <person name="Banfield J.F."/>
            <person name="Kanai A."/>
        </authorList>
    </citation>
    <scope>NUCLEOTIDE SEQUENCE [LARGE SCALE GENOMIC DNA]</scope>
</reference>
<dbReference type="AlphaFoldDB" id="F2UU43"/>
<dbReference type="Gene3D" id="3.40.50.620">
    <property type="entry name" value="HUPs"/>
    <property type="match status" value="1"/>
</dbReference>
<organism evidence="4 5">
    <name type="scientific">Candidatus Parvarchaeum acidophilus ARMAN-5_'5-way FS'</name>
    <dbReference type="NCBI Taxonomy" id="994838"/>
    <lineage>
        <taxon>Archaea</taxon>
        <taxon>Candidatus Parvarchaeota</taxon>
        <taxon>Candidatus Parvarchaeum</taxon>
    </lineage>
</organism>
<dbReference type="NCBIfam" id="TIGR00269">
    <property type="entry name" value="TIGR00269 family protein"/>
    <property type="match status" value="1"/>
</dbReference>